<evidence type="ECO:0000313" key="3">
    <source>
        <dbReference type="EMBL" id="MBB5225621.1"/>
    </source>
</evidence>
<gene>
    <name evidence="3" type="ORF">HNP76_000978</name>
</gene>
<dbReference type="AlphaFoldDB" id="A0A7W8G8F3"/>
<dbReference type="PROSITE" id="PS51257">
    <property type="entry name" value="PROKAR_LIPOPROTEIN"/>
    <property type="match status" value="1"/>
</dbReference>
<protein>
    <recommendedName>
        <fullName evidence="5">Clostripain</fullName>
    </recommendedName>
</protein>
<feature type="chain" id="PRO_5030899675" description="Clostripain" evidence="2">
    <location>
        <begin position="22"/>
        <end position="490"/>
    </location>
</feature>
<accession>A0A7W8G8F3</accession>
<feature type="compositionally biased region" description="Acidic residues" evidence="1">
    <location>
        <begin position="54"/>
        <end position="66"/>
    </location>
</feature>
<proteinExistence type="predicted"/>
<feature type="signal peptide" evidence="2">
    <location>
        <begin position="1"/>
        <end position="21"/>
    </location>
</feature>
<sequence length="490" mass="54919">MKKYLRLIHILFLLTIFSSCGNDYSCPDSYVLPKDDGKTAKPAAESESPAGDSSSEESSGEEDIYYPDDTLYEVEVDEKLDEDLSLHEKRKWTFLLYMAADNNLEGDGITDFNEMEQVDYGEDANLLVLFDRSENYDATNGNWTDTRLYRISKDEQQNKTMIASEWLDCEELCLKKDGATELDMANPLTMSGFLSFARRCYPAENYALIIWGHGTGWRSSELPAEPYRAVAIDSASSSYMTISQMRQAISEGMGGEKISVIGFDTCFGVCLESAYELSSCAKYMVGTPALVPESGWNYTDLFTDFLAGKKTVSSFMEAACSQFKKSYKNYTYAAFSCINLEKIPELVNQLSLYAKSLAASIKTKDDRDKVFSVFTEKCVSYCAVSYPSDFYVDLKDLLSFMDSNDRKSRLVRSLNDSLVSSWSASGRTASMGLFFCVYQSSGVIQASHPSMYTNGSRDPLVSRFVTDCTGYVPCIKKNGSLLEKLFYTNF</sequence>
<dbReference type="Proteomes" id="UP000518887">
    <property type="component" value="Unassembled WGS sequence"/>
</dbReference>
<keyword evidence="2" id="KW-0732">Signal</keyword>
<dbReference type="EMBL" id="JACHFQ010000003">
    <property type="protein sequence ID" value="MBB5225621.1"/>
    <property type="molecule type" value="Genomic_DNA"/>
</dbReference>
<reference evidence="3 4" key="1">
    <citation type="submission" date="2020-08" db="EMBL/GenBank/DDBJ databases">
        <title>Genomic Encyclopedia of Type Strains, Phase IV (KMG-IV): sequencing the most valuable type-strain genomes for metagenomic binning, comparative biology and taxonomic classification.</title>
        <authorList>
            <person name="Goeker M."/>
        </authorList>
    </citation>
    <scope>NUCLEOTIDE SEQUENCE [LARGE SCALE GENOMIC DNA]</scope>
    <source>
        <strain evidence="3 4">DSM 103462</strain>
    </source>
</reference>
<keyword evidence="4" id="KW-1185">Reference proteome</keyword>
<evidence type="ECO:0000256" key="1">
    <source>
        <dbReference type="SAM" id="MobiDB-lite"/>
    </source>
</evidence>
<dbReference type="InterPro" id="IPR005077">
    <property type="entry name" value="Peptidase_C11"/>
</dbReference>
<name>A0A7W8G8F3_9SPIR</name>
<dbReference type="Gene3D" id="3.40.50.11970">
    <property type="match status" value="1"/>
</dbReference>
<dbReference type="PANTHER" id="PTHR37835">
    <property type="entry name" value="ALPHA-CLOSTRIPAIN"/>
    <property type="match status" value="1"/>
</dbReference>
<dbReference type="Pfam" id="PF03415">
    <property type="entry name" value="Peptidase_C11"/>
    <property type="match status" value="1"/>
</dbReference>
<organism evidence="3 4">
    <name type="scientific">Treponema ruminis</name>
    <dbReference type="NCBI Taxonomy" id="744515"/>
    <lineage>
        <taxon>Bacteria</taxon>
        <taxon>Pseudomonadati</taxon>
        <taxon>Spirochaetota</taxon>
        <taxon>Spirochaetia</taxon>
        <taxon>Spirochaetales</taxon>
        <taxon>Treponemataceae</taxon>
        <taxon>Treponema</taxon>
    </lineage>
</organism>
<dbReference type="RefSeq" id="WP_184658088.1">
    <property type="nucleotide sequence ID" value="NZ_CP031518.1"/>
</dbReference>
<feature type="compositionally biased region" description="Low complexity" evidence="1">
    <location>
        <begin position="42"/>
        <end position="53"/>
    </location>
</feature>
<feature type="region of interest" description="Disordered" evidence="1">
    <location>
        <begin position="36"/>
        <end position="66"/>
    </location>
</feature>
<evidence type="ECO:0000256" key="2">
    <source>
        <dbReference type="SAM" id="SignalP"/>
    </source>
</evidence>
<evidence type="ECO:0008006" key="5">
    <source>
        <dbReference type="Google" id="ProtNLM"/>
    </source>
</evidence>
<comment type="caution">
    <text evidence="3">The sequence shown here is derived from an EMBL/GenBank/DDBJ whole genome shotgun (WGS) entry which is preliminary data.</text>
</comment>
<evidence type="ECO:0000313" key="4">
    <source>
        <dbReference type="Proteomes" id="UP000518887"/>
    </source>
</evidence>
<dbReference type="PANTHER" id="PTHR37835:SF1">
    <property type="entry name" value="ALPHA-CLOSTRIPAIN"/>
    <property type="match status" value="1"/>
</dbReference>